<reference evidence="1" key="4">
    <citation type="submission" date="2025-08" db="UniProtKB">
        <authorList>
            <consortium name="Ensembl"/>
        </authorList>
    </citation>
    <scope>IDENTIFICATION</scope>
</reference>
<dbReference type="Proteomes" id="UP000472240">
    <property type="component" value="Chromosome 5"/>
</dbReference>
<evidence type="ECO:0000313" key="2">
    <source>
        <dbReference type="Proteomes" id="UP000472240"/>
    </source>
</evidence>
<reference evidence="1 2" key="2">
    <citation type="journal article" date="2018" name="Annu Rev Anim Biosci">
        <title>Bat Biology, Genomes, and the Bat1K Project: To Generate Chromosome-Level Genomes for All Living Bat Species.</title>
        <authorList>
            <person name="Teeling E.C."/>
            <person name="Vernes S.C."/>
            <person name="Davalos L.M."/>
            <person name="Ray D.A."/>
            <person name="Gilbert M.T.P."/>
            <person name="Myers E."/>
        </authorList>
    </citation>
    <scope>NUCLEOTIDE SEQUENCE</scope>
</reference>
<dbReference type="AlphaFoldDB" id="A0A671DNW9"/>
<dbReference type="InParanoid" id="A0A671DNW9"/>
<reference evidence="1 2" key="1">
    <citation type="journal article" date="2015" name="Annu Rev Anim Biosci">
        <title>The Genome 10K Project: a way forward.</title>
        <authorList>
            <person name="Koepfli K.P."/>
            <person name="Paten B."/>
            <person name="O'Brien S.J."/>
            <person name="Koepfli K.P."/>
            <person name="Paten B."/>
            <person name="Antunes A."/>
            <person name="Belov K."/>
            <person name="Bustamante C."/>
            <person name="Castoe T.A."/>
            <person name="Clawson H."/>
            <person name="Crawford A.J."/>
            <person name="Diekhans M."/>
            <person name="Distel D."/>
            <person name="Durbin R."/>
            <person name="Earl D."/>
            <person name="Fujita M.K."/>
            <person name="Gamble T."/>
            <person name="Georges A."/>
            <person name="Gemmell N."/>
            <person name="Gilbert M.T."/>
            <person name="Graves J.M."/>
            <person name="Green R.E."/>
            <person name="Hickey G."/>
            <person name="Jarvis E.D."/>
            <person name="Johnson W."/>
            <person name="Komissarov A."/>
            <person name="Korf I."/>
            <person name="Kuhn R."/>
            <person name="Larkin D.M."/>
            <person name="Lewin H."/>
            <person name="Lopez J.V."/>
            <person name="Ma J."/>
            <person name="Marques-Bonet T."/>
            <person name="Miller W."/>
            <person name="Murphy R."/>
            <person name="Pevzner P."/>
            <person name="Shapiro B."/>
            <person name="Steiner C."/>
            <person name="Tamazian G."/>
            <person name="Venkatesh B."/>
            <person name="Wang J."/>
            <person name="Wayne R."/>
            <person name="Wiley E."/>
            <person name="Yang H."/>
            <person name="Zhang G."/>
            <person name="Haussler D."/>
            <person name="Ryder O."/>
            <person name="O'Brien S.J."/>
        </authorList>
    </citation>
    <scope>NUCLEOTIDE SEQUENCE</scope>
</reference>
<dbReference type="OMA" id="KNEDMAM"/>
<protein>
    <submittedName>
        <fullName evidence="1">Uncharacterized protein</fullName>
    </submittedName>
</protein>
<organism evidence="1 2">
    <name type="scientific">Rhinolophus ferrumequinum</name>
    <name type="common">Greater horseshoe bat</name>
    <dbReference type="NCBI Taxonomy" id="59479"/>
    <lineage>
        <taxon>Eukaryota</taxon>
        <taxon>Metazoa</taxon>
        <taxon>Chordata</taxon>
        <taxon>Craniata</taxon>
        <taxon>Vertebrata</taxon>
        <taxon>Euteleostomi</taxon>
        <taxon>Mammalia</taxon>
        <taxon>Eutheria</taxon>
        <taxon>Laurasiatheria</taxon>
        <taxon>Chiroptera</taxon>
        <taxon>Yinpterochiroptera</taxon>
        <taxon>Rhinolophoidea</taxon>
        <taxon>Rhinolophidae</taxon>
        <taxon>Rhinolophinae</taxon>
        <taxon>Rhinolophus</taxon>
    </lineage>
</organism>
<dbReference type="GeneTree" id="ENSGT00520000060950"/>
<reference evidence="1" key="5">
    <citation type="submission" date="2025-09" db="UniProtKB">
        <authorList>
            <consortium name="Ensembl"/>
        </authorList>
    </citation>
    <scope>IDENTIFICATION</scope>
</reference>
<accession>A0A671DNW9</accession>
<evidence type="ECO:0000313" key="1">
    <source>
        <dbReference type="Ensembl" id="ENSRFEP00010002557.1"/>
    </source>
</evidence>
<keyword evidence="2" id="KW-1185">Reference proteome</keyword>
<name>A0A671DNW9_RHIFE</name>
<proteinExistence type="predicted"/>
<dbReference type="Ensembl" id="ENSRFET00010002813.1">
    <property type="protein sequence ID" value="ENSRFEP00010002557.1"/>
    <property type="gene ID" value="ENSRFEG00010001844.1"/>
</dbReference>
<sequence>MISLLYTCLYSQHFHFHVAHLYARFGYPSAQHIVGQRYLKDNFSVPLDEEVQDHPRASFNLAVGKLKSMTGLMEVGNLEMLLKVAARQGIQQAQEFLENVIWTKSKLLPTERWGSFYKPEHVS</sequence>
<reference evidence="2" key="3">
    <citation type="submission" date="2018-12" db="EMBL/GenBank/DDBJ databases">
        <title>G10K-VGP greater horseshoe bat female genome, primary haplotype.</title>
        <authorList>
            <person name="Teeling E."/>
            <person name="Myers G."/>
            <person name="Vernes S."/>
            <person name="Pippel M."/>
            <person name="Winkler S."/>
            <person name="Fedrigo O."/>
            <person name="Rhie A."/>
            <person name="Koren S."/>
            <person name="Phillippy A."/>
            <person name="Lewin H."/>
            <person name="Damas J."/>
            <person name="Howe K."/>
            <person name="Mountcastle J."/>
            <person name="Jarvis E.D."/>
        </authorList>
    </citation>
    <scope>NUCLEOTIDE SEQUENCE [LARGE SCALE GENOMIC DNA]</scope>
</reference>